<protein>
    <submittedName>
        <fullName evidence="1">Uncharacterized protein</fullName>
    </submittedName>
</protein>
<sequence length="87" mass="10312">MILEGYHFTREIERFNTDSYIAHLGWVATNITTFKIYSKFDSPYFYLHDEVQDRLFEFLAGDPKNLKSKEEYDEVIAAFLVYQNGLS</sequence>
<dbReference type="RefSeq" id="WP_234616369.1">
    <property type="nucleotide sequence ID" value="NZ_JAJTTA010000008.1"/>
</dbReference>
<evidence type="ECO:0000313" key="2">
    <source>
        <dbReference type="Proteomes" id="UP001139700"/>
    </source>
</evidence>
<dbReference type="EMBL" id="JAJTTA010000008">
    <property type="protein sequence ID" value="MCF0043638.1"/>
    <property type="molecule type" value="Genomic_DNA"/>
</dbReference>
<dbReference type="AlphaFoldDB" id="A0A9X1TCJ6"/>
<name>A0A9X1TCJ6_9BACT</name>
<keyword evidence="2" id="KW-1185">Reference proteome</keyword>
<evidence type="ECO:0000313" key="1">
    <source>
        <dbReference type="EMBL" id="MCF0043638.1"/>
    </source>
</evidence>
<proteinExistence type="predicted"/>
<gene>
    <name evidence="1" type="ORF">LXM24_26265</name>
</gene>
<dbReference type="Proteomes" id="UP001139700">
    <property type="component" value="Unassembled WGS sequence"/>
</dbReference>
<reference evidence="1" key="1">
    <citation type="submission" date="2021-12" db="EMBL/GenBank/DDBJ databases">
        <title>Novel species in genus Dyadobacter.</title>
        <authorList>
            <person name="Ma C."/>
        </authorList>
    </citation>
    <scope>NUCLEOTIDE SEQUENCE</scope>
    <source>
        <strain evidence="1">CY399</strain>
    </source>
</reference>
<accession>A0A9X1TCJ6</accession>
<comment type="caution">
    <text evidence="1">The sequence shown here is derived from an EMBL/GenBank/DDBJ whole genome shotgun (WGS) entry which is preliminary data.</text>
</comment>
<organism evidence="1 2">
    <name type="scientific">Dyadobacter fanqingshengii</name>
    <dbReference type="NCBI Taxonomy" id="2906443"/>
    <lineage>
        <taxon>Bacteria</taxon>
        <taxon>Pseudomonadati</taxon>
        <taxon>Bacteroidota</taxon>
        <taxon>Cytophagia</taxon>
        <taxon>Cytophagales</taxon>
        <taxon>Spirosomataceae</taxon>
        <taxon>Dyadobacter</taxon>
    </lineage>
</organism>